<proteinExistence type="predicted"/>
<dbReference type="EMBL" id="GGFL01008949">
    <property type="protein sequence ID" value="MBW73127.1"/>
    <property type="molecule type" value="Transcribed_RNA"/>
</dbReference>
<name>A0A2M4D6E4_ANODA</name>
<sequence>MRVKMIQSTCALTLSFLLALAFLSAVVVPLAAPPYTSPRGIFTYQHPVGRSVGHVESYFWHPANHLTAGTANQARKASTVPHRFHLAYTSGKGIRHPVGTRTTEHITYGLHF</sequence>
<dbReference type="AlphaFoldDB" id="A0A2M4D6E4"/>
<keyword evidence="1" id="KW-0732">Signal</keyword>
<feature type="signal peptide" evidence="1">
    <location>
        <begin position="1"/>
        <end position="25"/>
    </location>
</feature>
<evidence type="ECO:0000256" key="1">
    <source>
        <dbReference type="SAM" id="SignalP"/>
    </source>
</evidence>
<accession>A0A2M4D6E4</accession>
<evidence type="ECO:0000313" key="2">
    <source>
        <dbReference type="EMBL" id="MBW73127.1"/>
    </source>
</evidence>
<protein>
    <submittedName>
        <fullName evidence="2">Putative secreted protein</fullName>
    </submittedName>
</protein>
<reference evidence="2" key="1">
    <citation type="submission" date="2018-01" db="EMBL/GenBank/DDBJ databases">
        <title>An insight into the sialome of Amazonian anophelines.</title>
        <authorList>
            <person name="Ribeiro J.M."/>
            <person name="Scarpassa V."/>
            <person name="Calvo E."/>
        </authorList>
    </citation>
    <scope>NUCLEOTIDE SEQUENCE</scope>
</reference>
<organism evidence="2">
    <name type="scientific">Anopheles darlingi</name>
    <name type="common">Mosquito</name>
    <dbReference type="NCBI Taxonomy" id="43151"/>
    <lineage>
        <taxon>Eukaryota</taxon>
        <taxon>Metazoa</taxon>
        <taxon>Ecdysozoa</taxon>
        <taxon>Arthropoda</taxon>
        <taxon>Hexapoda</taxon>
        <taxon>Insecta</taxon>
        <taxon>Pterygota</taxon>
        <taxon>Neoptera</taxon>
        <taxon>Endopterygota</taxon>
        <taxon>Diptera</taxon>
        <taxon>Nematocera</taxon>
        <taxon>Culicoidea</taxon>
        <taxon>Culicidae</taxon>
        <taxon>Anophelinae</taxon>
        <taxon>Anopheles</taxon>
    </lineage>
</organism>
<feature type="chain" id="PRO_5014824534" evidence="1">
    <location>
        <begin position="26"/>
        <end position="112"/>
    </location>
</feature>